<keyword evidence="4" id="KW-1185">Reference proteome</keyword>
<evidence type="ECO:0000259" key="2">
    <source>
        <dbReference type="Pfam" id="PF07589"/>
    </source>
</evidence>
<dbReference type="InterPro" id="IPR013424">
    <property type="entry name" value="Ice-binding_C"/>
</dbReference>
<dbReference type="RefSeq" id="WP_200278763.1">
    <property type="nucleotide sequence ID" value="NZ_JAENII010000006.1"/>
</dbReference>
<evidence type="ECO:0000313" key="4">
    <source>
        <dbReference type="Proteomes" id="UP000658278"/>
    </source>
</evidence>
<dbReference type="EMBL" id="JAENII010000006">
    <property type="protein sequence ID" value="MBK1827315.1"/>
    <property type="molecule type" value="Genomic_DNA"/>
</dbReference>
<keyword evidence="1" id="KW-0732">Signal</keyword>
<sequence length="230" mass="23647">MKKQLIFLCLLTGASSAATLLTPATINGGDTSRSTFTDGNITLNPLEAGSPSTFNDNALRLGIDDAPTPAGTIANNANAFNDVDTNPNNGNEQQLQFIFAPTIGFSQMTWDFSRADGPGPNDGVFITGFVADPGATLSGAITTSTVSYDSGTGTLQLDLTGADFGGADGILNLSNLFASAGQTLLLTVTDTTQHGAQLAITSISYDVVPEPSALALLSLGGLALMRRRRG</sequence>
<reference evidence="3" key="1">
    <citation type="submission" date="2021-01" db="EMBL/GenBank/DDBJ databases">
        <title>Modified the classification status of verrucomicrobia.</title>
        <authorList>
            <person name="Feng X."/>
        </authorList>
    </citation>
    <scope>NUCLEOTIDE SEQUENCE</scope>
    <source>
        <strain evidence="3">KCTC 22201</strain>
    </source>
</reference>
<organism evidence="3 4">
    <name type="scientific">Haloferula rosea</name>
    <dbReference type="NCBI Taxonomy" id="490093"/>
    <lineage>
        <taxon>Bacteria</taxon>
        <taxon>Pseudomonadati</taxon>
        <taxon>Verrucomicrobiota</taxon>
        <taxon>Verrucomicrobiia</taxon>
        <taxon>Verrucomicrobiales</taxon>
        <taxon>Verrucomicrobiaceae</taxon>
        <taxon>Haloferula</taxon>
    </lineage>
</organism>
<evidence type="ECO:0000256" key="1">
    <source>
        <dbReference type="SAM" id="SignalP"/>
    </source>
</evidence>
<feature type="signal peptide" evidence="1">
    <location>
        <begin position="1"/>
        <end position="17"/>
    </location>
</feature>
<protein>
    <submittedName>
        <fullName evidence="3">PEP-CTERM sorting domain-containing protein</fullName>
    </submittedName>
</protein>
<comment type="caution">
    <text evidence="3">The sequence shown here is derived from an EMBL/GenBank/DDBJ whole genome shotgun (WGS) entry which is preliminary data.</text>
</comment>
<dbReference type="NCBIfam" id="TIGR02595">
    <property type="entry name" value="PEP_CTERM"/>
    <property type="match status" value="1"/>
</dbReference>
<evidence type="ECO:0000313" key="3">
    <source>
        <dbReference type="EMBL" id="MBK1827315.1"/>
    </source>
</evidence>
<dbReference type="Proteomes" id="UP000658278">
    <property type="component" value="Unassembled WGS sequence"/>
</dbReference>
<feature type="domain" description="Ice-binding protein C-terminal" evidence="2">
    <location>
        <begin position="208"/>
        <end position="229"/>
    </location>
</feature>
<dbReference type="AlphaFoldDB" id="A0A934VG70"/>
<name>A0A934VG70_9BACT</name>
<feature type="chain" id="PRO_5037438772" evidence="1">
    <location>
        <begin position="18"/>
        <end position="230"/>
    </location>
</feature>
<gene>
    <name evidence="3" type="ORF">JIN81_09800</name>
</gene>
<accession>A0A934VG70</accession>
<dbReference type="Pfam" id="PF07589">
    <property type="entry name" value="PEP-CTERM"/>
    <property type="match status" value="1"/>
</dbReference>
<proteinExistence type="predicted"/>